<keyword evidence="3" id="KW-1185">Reference proteome</keyword>
<reference evidence="2" key="2">
    <citation type="submission" date="2022-01" db="EMBL/GenBank/DDBJ databases">
        <authorList>
            <person name="Yamashiro T."/>
            <person name="Shiraishi A."/>
            <person name="Satake H."/>
            <person name="Nakayama K."/>
        </authorList>
    </citation>
    <scope>NUCLEOTIDE SEQUENCE</scope>
</reference>
<protein>
    <submittedName>
        <fullName evidence="2">Uncharacterized protein</fullName>
    </submittedName>
</protein>
<keyword evidence="1" id="KW-0472">Membrane</keyword>
<reference evidence="2" key="1">
    <citation type="journal article" date="2022" name="Int. J. Mol. Sci.">
        <title>Draft Genome of Tanacetum Coccineum: Genomic Comparison of Closely Related Tanacetum-Family Plants.</title>
        <authorList>
            <person name="Yamashiro T."/>
            <person name="Shiraishi A."/>
            <person name="Nakayama K."/>
            <person name="Satake H."/>
        </authorList>
    </citation>
    <scope>NUCLEOTIDE SEQUENCE</scope>
</reference>
<dbReference type="Proteomes" id="UP001151760">
    <property type="component" value="Unassembled WGS sequence"/>
</dbReference>
<dbReference type="EMBL" id="BQNB010021288">
    <property type="protein sequence ID" value="GJU04833.1"/>
    <property type="molecule type" value="Genomic_DNA"/>
</dbReference>
<proteinExistence type="predicted"/>
<feature type="transmembrane region" description="Helical" evidence="1">
    <location>
        <begin position="178"/>
        <end position="202"/>
    </location>
</feature>
<evidence type="ECO:0000313" key="2">
    <source>
        <dbReference type="EMBL" id="GJU04833.1"/>
    </source>
</evidence>
<accession>A0ABQ5J051</accession>
<name>A0ABQ5J051_9ASTR</name>
<evidence type="ECO:0000256" key="1">
    <source>
        <dbReference type="SAM" id="Phobius"/>
    </source>
</evidence>
<keyword evidence="1" id="KW-1133">Transmembrane helix</keyword>
<comment type="caution">
    <text evidence="2">The sequence shown here is derived from an EMBL/GenBank/DDBJ whole genome shotgun (WGS) entry which is preliminary data.</text>
</comment>
<organism evidence="2 3">
    <name type="scientific">Tanacetum coccineum</name>
    <dbReference type="NCBI Taxonomy" id="301880"/>
    <lineage>
        <taxon>Eukaryota</taxon>
        <taxon>Viridiplantae</taxon>
        <taxon>Streptophyta</taxon>
        <taxon>Embryophyta</taxon>
        <taxon>Tracheophyta</taxon>
        <taxon>Spermatophyta</taxon>
        <taxon>Magnoliopsida</taxon>
        <taxon>eudicotyledons</taxon>
        <taxon>Gunneridae</taxon>
        <taxon>Pentapetalae</taxon>
        <taxon>asterids</taxon>
        <taxon>campanulids</taxon>
        <taxon>Asterales</taxon>
        <taxon>Asteraceae</taxon>
        <taxon>Asteroideae</taxon>
        <taxon>Anthemideae</taxon>
        <taxon>Anthemidinae</taxon>
        <taxon>Tanacetum</taxon>
    </lineage>
</organism>
<evidence type="ECO:0000313" key="3">
    <source>
        <dbReference type="Proteomes" id="UP001151760"/>
    </source>
</evidence>
<keyword evidence="1" id="KW-0812">Transmembrane</keyword>
<gene>
    <name evidence="2" type="ORF">Tco_1121263</name>
</gene>
<sequence length="221" mass="24125">MPMILIMLVGGSSLTLLERLLLWIGYAVPEYCLVVHFGSLLIGTASTVPTSAAMVLWLHFCELGISPFAVTLNERSSPYVFGVVYVVVENLPGLMDCPDPRAKELTTKEFGVLPLQYGFSGVNTQIVESCYGFAKLLWPSLNIFFGTKSASQEGQASWFSQKDLTSLSKRLQVKASQIVVGPFLLLVVLLLVTLYTAAAYFVPAALQILLPQEDLSRNSGL</sequence>